<dbReference type="AlphaFoldDB" id="W7XDU2"/>
<dbReference type="RefSeq" id="XP_012651699.1">
    <property type="nucleotide sequence ID" value="XM_012796245.1"/>
</dbReference>
<dbReference type="KEGG" id="tet:TTHERM_000113178"/>
<protein>
    <submittedName>
        <fullName evidence="1">Uncharacterized protein</fullName>
    </submittedName>
</protein>
<dbReference type="GeneID" id="24437343"/>
<proteinExistence type="predicted"/>
<accession>W7XDU2</accession>
<organism evidence="1 2">
    <name type="scientific">Tetrahymena thermophila (strain SB210)</name>
    <dbReference type="NCBI Taxonomy" id="312017"/>
    <lineage>
        <taxon>Eukaryota</taxon>
        <taxon>Sar</taxon>
        <taxon>Alveolata</taxon>
        <taxon>Ciliophora</taxon>
        <taxon>Intramacronucleata</taxon>
        <taxon>Oligohymenophorea</taxon>
        <taxon>Hymenostomatida</taxon>
        <taxon>Tetrahymenina</taxon>
        <taxon>Tetrahymenidae</taxon>
        <taxon>Tetrahymena</taxon>
    </lineage>
</organism>
<dbReference type="InParanoid" id="W7XDU2"/>
<keyword evidence="2" id="KW-1185">Reference proteome</keyword>
<evidence type="ECO:0000313" key="2">
    <source>
        <dbReference type="Proteomes" id="UP000009168"/>
    </source>
</evidence>
<dbReference type="Proteomes" id="UP000009168">
    <property type="component" value="Unassembled WGS sequence"/>
</dbReference>
<name>W7XDU2_TETTS</name>
<evidence type="ECO:0000313" key="1">
    <source>
        <dbReference type="EMBL" id="EWS75777.1"/>
    </source>
</evidence>
<sequence length="67" mass="8362">MVYYILNLIQLKRQVKDQSQKYNQIRLTKCKQKSLPYLKFQFLRNIYLKIYRIQQILQGYLLKRFST</sequence>
<gene>
    <name evidence="1" type="ORF">TTHERM_000113178</name>
</gene>
<reference evidence="2" key="1">
    <citation type="journal article" date="2006" name="PLoS Biol.">
        <title>Macronuclear genome sequence of the ciliate Tetrahymena thermophila, a model eukaryote.</title>
        <authorList>
            <person name="Eisen J.A."/>
            <person name="Coyne R.S."/>
            <person name="Wu M."/>
            <person name="Wu D."/>
            <person name="Thiagarajan M."/>
            <person name="Wortman J.R."/>
            <person name="Badger J.H."/>
            <person name="Ren Q."/>
            <person name="Amedeo P."/>
            <person name="Jones K.M."/>
            <person name="Tallon L.J."/>
            <person name="Delcher A.L."/>
            <person name="Salzberg S.L."/>
            <person name="Silva J.C."/>
            <person name="Haas B.J."/>
            <person name="Majoros W.H."/>
            <person name="Farzad M."/>
            <person name="Carlton J.M."/>
            <person name="Smith R.K. Jr."/>
            <person name="Garg J."/>
            <person name="Pearlman R.E."/>
            <person name="Karrer K.M."/>
            <person name="Sun L."/>
            <person name="Manning G."/>
            <person name="Elde N.C."/>
            <person name="Turkewitz A.P."/>
            <person name="Asai D.J."/>
            <person name="Wilkes D.E."/>
            <person name="Wang Y."/>
            <person name="Cai H."/>
            <person name="Collins K."/>
            <person name="Stewart B.A."/>
            <person name="Lee S.R."/>
            <person name="Wilamowska K."/>
            <person name="Weinberg Z."/>
            <person name="Ruzzo W.L."/>
            <person name="Wloga D."/>
            <person name="Gaertig J."/>
            <person name="Frankel J."/>
            <person name="Tsao C.-C."/>
            <person name="Gorovsky M.A."/>
            <person name="Keeling P.J."/>
            <person name="Waller R.F."/>
            <person name="Patron N.J."/>
            <person name="Cherry J.M."/>
            <person name="Stover N.A."/>
            <person name="Krieger C.J."/>
            <person name="del Toro C."/>
            <person name="Ryder H.F."/>
            <person name="Williamson S.C."/>
            <person name="Barbeau R.A."/>
            <person name="Hamilton E.P."/>
            <person name="Orias E."/>
        </authorList>
    </citation>
    <scope>NUCLEOTIDE SEQUENCE [LARGE SCALE GENOMIC DNA]</scope>
    <source>
        <strain evidence="2">SB210</strain>
    </source>
</reference>
<dbReference type="EMBL" id="GG662798">
    <property type="protein sequence ID" value="EWS75777.1"/>
    <property type="molecule type" value="Genomic_DNA"/>
</dbReference>